<reference evidence="2" key="1">
    <citation type="submission" date="2023-05" db="EMBL/GenBank/DDBJ databases">
        <title>Nepenthes gracilis genome sequencing.</title>
        <authorList>
            <person name="Fukushima K."/>
        </authorList>
    </citation>
    <scope>NUCLEOTIDE SEQUENCE</scope>
    <source>
        <strain evidence="2">SING2019-196</strain>
    </source>
</reference>
<dbReference type="GO" id="GO:0080183">
    <property type="term" value="P:response to photooxidative stress"/>
    <property type="evidence" value="ECO:0007669"/>
    <property type="project" value="InterPro"/>
</dbReference>
<dbReference type="GO" id="GO:0048564">
    <property type="term" value="P:photosystem I assembly"/>
    <property type="evidence" value="ECO:0007669"/>
    <property type="project" value="InterPro"/>
</dbReference>
<dbReference type="EMBL" id="BSYO01000033">
    <property type="protein sequence ID" value="GMH27719.1"/>
    <property type="molecule type" value="Genomic_DNA"/>
</dbReference>
<evidence type="ECO:0000313" key="3">
    <source>
        <dbReference type="Proteomes" id="UP001279734"/>
    </source>
</evidence>
<feature type="region of interest" description="Disordered" evidence="1">
    <location>
        <begin position="213"/>
        <end position="241"/>
    </location>
</feature>
<name>A0AAD3Y571_NEPGR</name>
<evidence type="ECO:0000313" key="2">
    <source>
        <dbReference type="EMBL" id="GMH27719.1"/>
    </source>
</evidence>
<feature type="region of interest" description="Disordered" evidence="1">
    <location>
        <begin position="353"/>
        <end position="390"/>
    </location>
</feature>
<feature type="region of interest" description="Disordered" evidence="1">
    <location>
        <begin position="148"/>
        <end position="173"/>
    </location>
</feature>
<keyword evidence="3" id="KW-1185">Reference proteome</keyword>
<feature type="compositionally biased region" description="Polar residues" evidence="1">
    <location>
        <begin position="151"/>
        <end position="171"/>
    </location>
</feature>
<dbReference type="AlphaFoldDB" id="A0AAD3Y571"/>
<dbReference type="InterPro" id="IPR040340">
    <property type="entry name" value="CEST/Y3IP1"/>
</dbReference>
<comment type="caution">
    <text evidence="2">The sequence shown here is derived from an EMBL/GenBank/DDBJ whole genome shotgun (WGS) entry which is preliminary data.</text>
</comment>
<proteinExistence type="predicted"/>
<gene>
    <name evidence="2" type="ORF">Nepgr_029562</name>
</gene>
<feature type="region of interest" description="Disordered" evidence="1">
    <location>
        <begin position="259"/>
        <end position="284"/>
    </location>
</feature>
<feature type="compositionally biased region" description="Polar residues" evidence="1">
    <location>
        <begin position="377"/>
        <end position="387"/>
    </location>
</feature>
<feature type="compositionally biased region" description="Polar residues" evidence="1">
    <location>
        <begin position="220"/>
        <end position="231"/>
    </location>
</feature>
<protein>
    <submittedName>
        <fullName evidence="2">Uncharacterized protein</fullName>
    </submittedName>
</protein>
<dbReference type="Proteomes" id="UP001279734">
    <property type="component" value="Unassembled WGS sequence"/>
</dbReference>
<organism evidence="2 3">
    <name type="scientific">Nepenthes gracilis</name>
    <name type="common">Slender pitcher plant</name>
    <dbReference type="NCBI Taxonomy" id="150966"/>
    <lineage>
        <taxon>Eukaryota</taxon>
        <taxon>Viridiplantae</taxon>
        <taxon>Streptophyta</taxon>
        <taxon>Embryophyta</taxon>
        <taxon>Tracheophyta</taxon>
        <taxon>Spermatophyta</taxon>
        <taxon>Magnoliopsida</taxon>
        <taxon>eudicotyledons</taxon>
        <taxon>Gunneridae</taxon>
        <taxon>Pentapetalae</taxon>
        <taxon>Caryophyllales</taxon>
        <taxon>Nepenthaceae</taxon>
        <taxon>Nepenthes</taxon>
    </lineage>
</organism>
<dbReference type="GO" id="GO:0009535">
    <property type="term" value="C:chloroplast thylakoid membrane"/>
    <property type="evidence" value="ECO:0007669"/>
    <property type="project" value="InterPro"/>
</dbReference>
<sequence>MSSINHCCSMHPFKTPHCFKHLPVMVAPPLQHNSSREFGGSCCEGEDICMTIETDINGSAPSSFDFLAIEQRGVLQNRGSLLREKQISVDLISLKGTIRQASLRLASLTPTEQKSSGCTNLPLPLQPPKLKFLFTSLTDSAAASPLKKIWKSQNNTPPRPTSKLSRQQSVMDDSHLELQECSMRRSKSMGEGRSSAPADDFDLWLEKPATAGDKYKHKQSNSFSKPESTGNRSRKEKIKEMPEEEFKCGKLCLFLPTRGKGKPVRASSSSSSSSSQKTEPPVISRTVSLEKFECGSWSTSALSNANEDGESTNLFFSLPLEMIRCSVTDMQSPVTAAFVFDKEAKLDTEPKGVLRNGSVKANGGRKSQDSSRHVRFSASSHPSSPTCITPRLRKAREDFNAFLDAQSS</sequence>
<dbReference type="PANTHER" id="PTHR33672:SF24">
    <property type="entry name" value="OS01G0798600 PROTEIN"/>
    <property type="match status" value="1"/>
</dbReference>
<evidence type="ECO:0000256" key="1">
    <source>
        <dbReference type="SAM" id="MobiDB-lite"/>
    </source>
</evidence>
<accession>A0AAD3Y571</accession>
<dbReference type="PANTHER" id="PTHR33672">
    <property type="entry name" value="YCF3-INTERACTING PROTEIN 1, CHLOROPLASTIC"/>
    <property type="match status" value="1"/>
</dbReference>